<evidence type="ECO:0000256" key="1">
    <source>
        <dbReference type="SAM" id="MobiDB-lite"/>
    </source>
</evidence>
<protein>
    <submittedName>
        <fullName evidence="4">Low density lipoprotein receptor adapter protein 1-like</fullName>
    </submittedName>
</protein>
<feature type="region of interest" description="Disordered" evidence="1">
    <location>
        <begin position="180"/>
        <end position="233"/>
    </location>
</feature>
<organism evidence="3 4">
    <name type="scientific">Saccoglossus kowalevskii</name>
    <name type="common">Acorn worm</name>
    <dbReference type="NCBI Taxonomy" id="10224"/>
    <lineage>
        <taxon>Eukaryota</taxon>
        <taxon>Metazoa</taxon>
        <taxon>Hemichordata</taxon>
        <taxon>Enteropneusta</taxon>
        <taxon>Harrimaniidae</taxon>
        <taxon>Saccoglossus</taxon>
    </lineage>
</organism>
<evidence type="ECO:0000313" key="3">
    <source>
        <dbReference type="Proteomes" id="UP000694865"/>
    </source>
</evidence>
<feature type="compositionally biased region" description="Low complexity" evidence="1">
    <location>
        <begin position="196"/>
        <end position="211"/>
    </location>
</feature>
<evidence type="ECO:0000259" key="2">
    <source>
        <dbReference type="Pfam" id="PF00640"/>
    </source>
</evidence>
<reference evidence="4" key="1">
    <citation type="submission" date="2025-08" db="UniProtKB">
        <authorList>
            <consortium name="RefSeq"/>
        </authorList>
    </citation>
    <scope>IDENTIFICATION</scope>
    <source>
        <tissue evidence="4">Testes</tissue>
    </source>
</reference>
<dbReference type="PANTHER" id="PTHR11232:SF74">
    <property type="entry name" value="PTB DOMAIN-CONTAINING ADAPTER PROTEIN CED-6-LIKE PROTEIN"/>
    <property type="match status" value="1"/>
</dbReference>
<dbReference type="Pfam" id="PF00640">
    <property type="entry name" value="PID"/>
    <property type="match status" value="1"/>
</dbReference>
<sequence>MQDHKRDNIFQKLFKKQPSSGKHQRSASHESHFPPQHKRNGHVVGDSGMVFYSQHLGTQLQSREPDLDRVSTIVKRMLNHSKSSGRKLPKYAITVSSKYVKLQSEDTSERPAVIPIHCVQYCASDVVNPKVFVFIANTHQAFQVNVFCCSKKAKAEALTIAFAKSFKQSYGEWEDKLKDQVDKQGQLRARTDQMRPMTPRGSMTSSSGSSTPPSPHSPMTPRSTGSDDDIKPTKPKGIALFDMYAMHHEYRRRESVFKQPSHLKIGNDYQTLSRSSEVKKYLQYGDSDPDEEWSQYSY</sequence>
<dbReference type="InterPro" id="IPR006020">
    <property type="entry name" value="PTB/PI_dom"/>
</dbReference>
<proteinExistence type="predicted"/>
<gene>
    <name evidence="4" type="primary">LOC100369200</name>
</gene>
<feature type="region of interest" description="Disordered" evidence="1">
    <location>
        <begin position="1"/>
        <end position="40"/>
    </location>
</feature>
<dbReference type="InterPro" id="IPR011993">
    <property type="entry name" value="PH-like_dom_sf"/>
</dbReference>
<accession>A0ABM0GYJ3</accession>
<dbReference type="SUPFAM" id="SSF50729">
    <property type="entry name" value="PH domain-like"/>
    <property type="match status" value="1"/>
</dbReference>
<dbReference type="RefSeq" id="XP_002740230.1">
    <property type="nucleotide sequence ID" value="XM_002740184.2"/>
</dbReference>
<dbReference type="Proteomes" id="UP000694865">
    <property type="component" value="Unplaced"/>
</dbReference>
<dbReference type="PANTHER" id="PTHR11232">
    <property type="entry name" value="PHOSPHOTYROSINE INTERACTION DOMAIN-CONTAINING FAMILY MEMBER"/>
    <property type="match status" value="1"/>
</dbReference>
<dbReference type="GeneID" id="100369200"/>
<evidence type="ECO:0000313" key="4">
    <source>
        <dbReference type="RefSeq" id="XP_002740230.1"/>
    </source>
</evidence>
<keyword evidence="3" id="KW-1185">Reference proteome</keyword>
<dbReference type="CDD" id="cd00934">
    <property type="entry name" value="PTB"/>
    <property type="match status" value="1"/>
</dbReference>
<dbReference type="Gene3D" id="2.30.29.30">
    <property type="entry name" value="Pleckstrin-homology domain (PH domain)/Phosphotyrosine-binding domain (PTB)"/>
    <property type="match status" value="1"/>
</dbReference>
<feature type="domain" description="PID" evidence="2">
    <location>
        <begin position="68"/>
        <end position="169"/>
    </location>
</feature>
<dbReference type="InterPro" id="IPR051133">
    <property type="entry name" value="Adapter_Engulfment-Domain"/>
</dbReference>
<name>A0ABM0GYJ3_SACKO</name>